<dbReference type="HOGENOM" id="CLU_2136167_0_0_1"/>
<dbReference type="AlphaFoldDB" id="T1FBZ5"/>
<dbReference type="EnsemblMetazoa" id="HelroT177637">
    <property type="protein sequence ID" value="HelroP177637"/>
    <property type="gene ID" value="HelroG177637"/>
</dbReference>
<reference evidence="2" key="3">
    <citation type="submission" date="2015-06" db="UniProtKB">
        <authorList>
            <consortium name="EnsemblMetazoa"/>
        </authorList>
    </citation>
    <scope>IDENTIFICATION</scope>
</reference>
<dbReference type="EMBL" id="KB097269">
    <property type="protein sequence ID" value="ESN97966.1"/>
    <property type="molecule type" value="Genomic_DNA"/>
</dbReference>
<organism evidence="2 3">
    <name type="scientific">Helobdella robusta</name>
    <name type="common">Californian leech</name>
    <dbReference type="NCBI Taxonomy" id="6412"/>
    <lineage>
        <taxon>Eukaryota</taxon>
        <taxon>Metazoa</taxon>
        <taxon>Spiralia</taxon>
        <taxon>Lophotrochozoa</taxon>
        <taxon>Annelida</taxon>
        <taxon>Clitellata</taxon>
        <taxon>Hirudinea</taxon>
        <taxon>Rhynchobdellida</taxon>
        <taxon>Glossiphoniidae</taxon>
        <taxon>Helobdella</taxon>
    </lineage>
</organism>
<gene>
    <name evidence="2" type="primary">20206344</name>
    <name evidence="1" type="ORF">HELRODRAFT_177637</name>
</gene>
<keyword evidence="3" id="KW-1185">Reference proteome</keyword>
<evidence type="ECO:0000313" key="3">
    <source>
        <dbReference type="Proteomes" id="UP000015101"/>
    </source>
</evidence>
<dbReference type="InParanoid" id="T1FBZ5"/>
<dbReference type="Proteomes" id="UP000015101">
    <property type="component" value="Unassembled WGS sequence"/>
</dbReference>
<accession>T1FBZ5</accession>
<name>T1FBZ5_HELRO</name>
<proteinExistence type="predicted"/>
<dbReference type="RefSeq" id="XP_009024033.1">
    <property type="nucleotide sequence ID" value="XM_009025785.1"/>
</dbReference>
<dbReference type="KEGG" id="hro:HELRODRAFT_177637"/>
<reference evidence="3" key="1">
    <citation type="submission" date="2012-12" db="EMBL/GenBank/DDBJ databases">
        <authorList>
            <person name="Hellsten U."/>
            <person name="Grimwood J."/>
            <person name="Chapman J.A."/>
            <person name="Shapiro H."/>
            <person name="Aerts A."/>
            <person name="Otillar R.P."/>
            <person name="Terry A.Y."/>
            <person name="Boore J.L."/>
            <person name="Simakov O."/>
            <person name="Marletaz F."/>
            <person name="Cho S.-J."/>
            <person name="Edsinger-Gonzales E."/>
            <person name="Havlak P."/>
            <person name="Kuo D.-H."/>
            <person name="Larsson T."/>
            <person name="Lv J."/>
            <person name="Arendt D."/>
            <person name="Savage R."/>
            <person name="Osoegawa K."/>
            <person name="de Jong P."/>
            <person name="Lindberg D.R."/>
            <person name="Seaver E.C."/>
            <person name="Weisblat D.A."/>
            <person name="Putnam N.H."/>
            <person name="Grigoriev I.V."/>
            <person name="Rokhsar D.S."/>
        </authorList>
    </citation>
    <scope>NUCLEOTIDE SEQUENCE</scope>
</reference>
<reference evidence="1 3" key="2">
    <citation type="journal article" date="2013" name="Nature">
        <title>Insights into bilaterian evolution from three spiralian genomes.</title>
        <authorList>
            <person name="Simakov O."/>
            <person name="Marletaz F."/>
            <person name="Cho S.J."/>
            <person name="Edsinger-Gonzales E."/>
            <person name="Havlak P."/>
            <person name="Hellsten U."/>
            <person name="Kuo D.H."/>
            <person name="Larsson T."/>
            <person name="Lv J."/>
            <person name="Arendt D."/>
            <person name="Savage R."/>
            <person name="Osoegawa K."/>
            <person name="de Jong P."/>
            <person name="Grimwood J."/>
            <person name="Chapman J.A."/>
            <person name="Shapiro H."/>
            <person name="Aerts A."/>
            <person name="Otillar R.P."/>
            <person name="Terry A.Y."/>
            <person name="Boore J.L."/>
            <person name="Grigoriev I.V."/>
            <person name="Lindberg D.R."/>
            <person name="Seaver E.C."/>
            <person name="Weisblat D.A."/>
            <person name="Putnam N.H."/>
            <person name="Rokhsar D.S."/>
        </authorList>
    </citation>
    <scope>NUCLEOTIDE SEQUENCE</scope>
</reference>
<evidence type="ECO:0000313" key="1">
    <source>
        <dbReference type="EMBL" id="ESN97966.1"/>
    </source>
</evidence>
<dbReference type="EMBL" id="AMQM01006115">
    <property type="status" value="NOT_ANNOTATED_CDS"/>
    <property type="molecule type" value="Genomic_DNA"/>
</dbReference>
<evidence type="ECO:0000313" key="2">
    <source>
        <dbReference type="EnsemblMetazoa" id="HelroP177637"/>
    </source>
</evidence>
<sequence>MLASLCQLKLMGSLIFISNQSNLYFINLLQAFQKKSLLFNNRADMYNNDNNNINIKNNNNNNNDDVINFNINNNTLAGNQLIQNINTSLSPSPLTSQQAGNSLMIIILMKIIQ</sequence>
<dbReference type="CTD" id="20206344"/>
<protein>
    <submittedName>
        <fullName evidence="1 2">Uncharacterized protein</fullName>
    </submittedName>
</protein>
<dbReference type="GeneID" id="20206344"/>